<dbReference type="Proteomes" id="UP000004221">
    <property type="component" value="Unassembled WGS sequence"/>
</dbReference>
<evidence type="ECO:0000256" key="1">
    <source>
        <dbReference type="SAM" id="MobiDB-lite"/>
    </source>
</evidence>
<accession>I4EET1</accession>
<protein>
    <submittedName>
        <fullName evidence="2">Uncharacterized protein</fullName>
    </submittedName>
</protein>
<gene>
    <name evidence="2" type="ORF">NITHO_2000004</name>
</gene>
<evidence type="ECO:0000313" key="3">
    <source>
        <dbReference type="Proteomes" id="UP000004221"/>
    </source>
</evidence>
<comment type="caution">
    <text evidence="2">The sequence shown here is derived from an EMBL/GenBank/DDBJ whole genome shotgun (WGS) entry which is preliminary data.</text>
</comment>
<proteinExistence type="predicted"/>
<keyword evidence="3" id="KW-1185">Reference proteome</keyword>
<dbReference type="AlphaFoldDB" id="I4EET1"/>
<reference evidence="2 3" key="1">
    <citation type="journal article" date="2012" name="ISME J.">
        <title>Nitrification expanded: discovery, physiology and genomics of a nitrite-oxidizing bacterium from the phylum Chloroflexi.</title>
        <authorList>
            <person name="Sorokin D.Y."/>
            <person name="Lucker S."/>
            <person name="Vejmelkova D."/>
            <person name="Kostrikina N.A."/>
            <person name="Kleerebezem R."/>
            <person name="Rijpstra W.I."/>
            <person name="Damste J.S."/>
            <person name="Le Paslier D."/>
            <person name="Muyzer G."/>
            <person name="Wagner M."/>
            <person name="van Loosdrecht M.C."/>
            <person name="Daims H."/>
        </authorList>
    </citation>
    <scope>NUCLEOTIDE SEQUENCE [LARGE SCALE GENOMIC DNA]</scope>
    <source>
        <strain evidence="3">none</strain>
    </source>
</reference>
<organism evidence="2 3">
    <name type="scientific">Nitrolancea hollandica Lb</name>
    <dbReference type="NCBI Taxonomy" id="1129897"/>
    <lineage>
        <taxon>Bacteria</taxon>
        <taxon>Pseudomonadati</taxon>
        <taxon>Thermomicrobiota</taxon>
        <taxon>Thermomicrobia</taxon>
        <taxon>Sphaerobacterales</taxon>
        <taxon>Sphaerobacterineae</taxon>
        <taxon>Sphaerobacteraceae</taxon>
        <taxon>Nitrolancea</taxon>
    </lineage>
</organism>
<sequence length="60" mass="6835">MSPLGHPTVVDRVRHTSPQSRRSPNPLRNLAVRLVSGTLLEMRPNLDLSCDIQYDRLIKN</sequence>
<dbReference type="EMBL" id="CAGS01000114">
    <property type="protein sequence ID" value="CCF83193.1"/>
    <property type="molecule type" value="Genomic_DNA"/>
</dbReference>
<name>I4EET1_9BACT</name>
<feature type="region of interest" description="Disordered" evidence="1">
    <location>
        <begin position="1"/>
        <end position="27"/>
    </location>
</feature>
<evidence type="ECO:0000313" key="2">
    <source>
        <dbReference type="EMBL" id="CCF83193.1"/>
    </source>
</evidence>